<feature type="transmembrane region" description="Helical" evidence="2">
    <location>
        <begin position="213"/>
        <end position="231"/>
    </location>
</feature>
<keyword evidence="2" id="KW-0812">Transmembrane</keyword>
<keyword evidence="2" id="KW-0472">Membrane</keyword>
<dbReference type="Proteomes" id="UP001166286">
    <property type="component" value="Unassembled WGS sequence"/>
</dbReference>
<feature type="transmembrane region" description="Helical" evidence="2">
    <location>
        <begin position="111"/>
        <end position="133"/>
    </location>
</feature>
<feature type="compositionally biased region" description="Basic and acidic residues" evidence="1">
    <location>
        <begin position="340"/>
        <end position="360"/>
    </location>
</feature>
<feature type="compositionally biased region" description="Basic and acidic residues" evidence="1">
    <location>
        <begin position="382"/>
        <end position="396"/>
    </location>
</feature>
<reference evidence="3" key="1">
    <citation type="submission" date="2023-03" db="EMBL/GenBank/DDBJ databases">
        <title>Complete genome of Cladonia borealis.</title>
        <authorList>
            <person name="Park H."/>
        </authorList>
    </citation>
    <scope>NUCLEOTIDE SEQUENCE</scope>
    <source>
        <strain evidence="3">ANT050790</strain>
    </source>
</reference>
<evidence type="ECO:0000256" key="1">
    <source>
        <dbReference type="SAM" id="MobiDB-lite"/>
    </source>
</evidence>
<evidence type="ECO:0000313" key="4">
    <source>
        <dbReference type="Proteomes" id="UP001166286"/>
    </source>
</evidence>
<keyword evidence="4" id="KW-1185">Reference proteome</keyword>
<comment type="caution">
    <text evidence="3">The sequence shown here is derived from an EMBL/GenBank/DDBJ whole genome shotgun (WGS) entry which is preliminary data.</text>
</comment>
<feature type="transmembrane region" description="Helical" evidence="2">
    <location>
        <begin position="139"/>
        <end position="159"/>
    </location>
</feature>
<dbReference type="EMBL" id="JAFEKC020000022">
    <property type="protein sequence ID" value="KAK0507698.1"/>
    <property type="molecule type" value="Genomic_DNA"/>
</dbReference>
<name>A0AA39QTZ3_9LECA</name>
<protein>
    <submittedName>
        <fullName evidence="3">Uncharacterized protein</fullName>
    </submittedName>
</protein>
<feature type="region of interest" description="Disordered" evidence="1">
    <location>
        <begin position="340"/>
        <end position="398"/>
    </location>
</feature>
<sequence length="424" mass="47100">MAFGALKSQWQHPIGFLEVLLILRGDVIQTAVAQLSGGPFHFTPVPFSFGWVSYSFSALLSAIGDGRFCEEKYKSVRKDGKPRPAPTDLKRNKDKLDGEIRFTPPCPKMDLMWYTGIFVMVVQWAVAAVAGIIEKDWLIMTITISGTFLSLAGGALTQWKQEKWSCRRLSEPKTVILTRGNGHRHLMILHSLGAGPDLEDLATARASAHWSTFPLLFILAISWGVILLLVGNLYADTWYLVAVGGLGMAQNLFAAGHHRDASAYGIYLENPDNILPDPPAKDEYGKEISNKEFQVLKKTEKRMSEKYGIHGVGICLLPIFFPNGLRPAEIEWRDQQLENYQESDRKETNTKKDCRNEEQNSPRASKSNAVQKDSYVGNAGVEGDRHSQEKDSRSSESSKTYIKTLILGLASPIEGQDVKATVVG</sequence>
<organism evidence="3 4">
    <name type="scientific">Cladonia borealis</name>
    <dbReference type="NCBI Taxonomy" id="184061"/>
    <lineage>
        <taxon>Eukaryota</taxon>
        <taxon>Fungi</taxon>
        <taxon>Dikarya</taxon>
        <taxon>Ascomycota</taxon>
        <taxon>Pezizomycotina</taxon>
        <taxon>Lecanoromycetes</taxon>
        <taxon>OSLEUM clade</taxon>
        <taxon>Lecanoromycetidae</taxon>
        <taxon>Lecanorales</taxon>
        <taxon>Lecanorineae</taxon>
        <taxon>Cladoniaceae</taxon>
        <taxon>Cladonia</taxon>
    </lineage>
</organism>
<feature type="compositionally biased region" description="Polar residues" evidence="1">
    <location>
        <begin position="361"/>
        <end position="371"/>
    </location>
</feature>
<dbReference type="AlphaFoldDB" id="A0AA39QTZ3"/>
<evidence type="ECO:0000313" key="3">
    <source>
        <dbReference type="EMBL" id="KAK0507698.1"/>
    </source>
</evidence>
<proteinExistence type="predicted"/>
<keyword evidence="2" id="KW-1133">Transmembrane helix</keyword>
<evidence type="ECO:0000256" key="2">
    <source>
        <dbReference type="SAM" id="Phobius"/>
    </source>
</evidence>
<accession>A0AA39QTZ3</accession>
<gene>
    <name evidence="3" type="ORF">JMJ35_009587</name>
</gene>